<proteinExistence type="inferred from homology"/>
<protein>
    <recommendedName>
        <fullName evidence="1">Putative membrane protein insertion efficiency factor</fullName>
    </recommendedName>
</protein>
<comment type="caution">
    <text evidence="2">The sequence shown here is derived from an EMBL/GenBank/DDBJ whole genome shotgun (WGS) entry which is preliminary data.</text>
</comment>
<dbReference type="RefSeq" id="WP_145021003.1">
    <property type="nucleotide sequence ID" value="NZ_VLLN01000008.1"/>
</dbReference>
<evidence type="ECO:0000313" key="3">
    <source>
        <dbReference type="Proteomes" id="UP000319449"/>
    </source>
</evidence>
<dbReference type="EMBL" id="VLLN01000008">
    <property type="protein sequence ID" value="TWJ19519.1"/>
    <property type="molecule type" value="Genomic_DNA"/>
</dbReference>
<dbReference type="PANTHER" id="PTHR33383">
    <property type="entry name" value="MEMBRANE PROTEIN INSERTION EFFICIENCY FACTOR-RELATED"/>
    <property type="match status" value="1"/>
</dbReference>
<dbReference type="AlphaFoldDB" id="A0A562VNN7"/>
<dbReference type="Pfam" id="PF01809">
    <property type="entry name" value="YidD"/>
    <property type="match status" value="1"/>
</dbReference>
<dbReference type="HAMAP" id="MF_00386">
    <property type="entry name" value="UPF0161_YidD"/>
    <property type="match status" value="1"/>
</dbReference>
<dbReference type="Proteomes" id="UP000319449">
    <property type="component" value="Unassembled WGS sequence"/>
</dbReference>
<dbReference type="SMART" id="SM01234">
    <property type="entry name" value="Haemolytic"/>
    <property type="match status" value="1"/>
</dbReference>
<accession>A0A562VNN7</accession>
<dbReference type="OrthoDB" id="9801753at2"/>
<reference evidence="2 3" key="1">
    <citation type="submission" date="2019-07" db="EMBL/GenBank/DDBJ databases">
        <title>Genomic Encyclopedia of Archaeal and Bacterial Type Strains, Phase II (KMG-II): from individual species to whole genera.</title>
        <authorList>
            <person name="Goeker M."/>
        </authorList>
    </citation>
    <scope>NUCLEOTIDE SEQUENCE [LARGE SCALE GENOMIC DNA]</scope>
    <source>
        <strain evidence="2 3">ATCC BAA-1139</strain>
    </source>
</reference>
<keyword evidence="1" id="KW-1003">Cell membrane</keyword>
<keyword evidence="3" id="KW-1185">Reference proteome</keyword>
<dbReference type="InterPro" id="IPR002696">
    <property type="entry name" value="Membr_insert_effic_factor_YidD"/>
</dbReference>
<name>A0A562VNN7_9BACT</name>
<dbReference type="GO" id="GO:0005886">
    <property type="term" value="C:plasma membrane"/>
    <property type="evidence" value="ECO:0007669"/>
    <property type="project" value="UniProtKB-SubCell"/>
</dbReference>
<comment type="function">
    <text evidence="1">Could be involved in insertion of integral membrane proteins into the membrane.</text>
</comment>
<comment type="similarity">
    <text evidence="1">Belongs to the UPF0161 family.</text>
</comment>
<organism evidence="2 3">
    <name type="scientific">Geobacter argillaceus</name>
    <dbReference type="NCBI Taxonomy" id="345631"/>
    <lineage>
        <taxon>Bacteria</taxon>
        <taxon>Pseudomonadati</taxon>
        <taxon>Thermodesulfobacteriota</taxon>
        <taxon>Desulfuromonadia</taxon>
        <taxon>Geobacterales</taxon>
        <taxon>Geobacteraceae</taxon>
        <taxon>Geobacter</taxon>
    </lineage>
</organism>
<dbReference type="NCBIfam" id="TIGR00278">
    <property type="entry name" value="membrane protein insertion efficiency factor YidD"/>
    <property type="match status" value="1"/>
</dbReference>
<sequence length="79" mass="8903">MCLAAAKHSSVIRLLDRGLRTYQLYLSPLKGATCRFYPSCSEYARQALQRYGLLKGVGMTIARLARCHPFHRGGYDPVK</sequence>
<gene>
    <name evidence="2" type="ORF">JN12_01636</name>
</gene>
<comment type="subcellular location">
    <subcellularLocation>
        <location evidence="1">Cell membrane</location>
        <topology evidence="1">Peripheral membrane protein</topology>
        <orientation evidence="1">Cytoplasmic side</orientation>
    </subcellularLocation>
</comment>
<keyword evidence="1" id="KW-0472">Membrane</keyword>
<evidence type="ECO:0000256" key="1">
    <source>
        <dbReference type="HAMAP-Rule" id="MF_00386"/>
    </source>
</evidence>
<evidence type="ECO:0000313" key="2">
    <source>
        <dbReference type="EMBL" id="TWJ19519.1"/>
    </source>
</evidence>
<dbReference type="PANTHER" id="PTHR33383:SF1">
    <property type="entry name" value="MEMBRANE PROTEIN INSERTION EFFICIENCY FACTOR-RELATED"/>
    <property type="match status" value="1"/>
</dbReference>